<evidence type="ECO:0000313" key="3">
    <source>
        <dbReference type="Proteomes" id="UP001153954"/>
    </source>
</evidence>
<keyword evidence="3" id="KW-1185">Reference proteome</keyword>
<comment type="caution">
    <text evidence="2">The sequence shown here is derived from an EMBL/GenBank/DDBJ whole genome shotgun (WGS) entry which is preliminary data.</text>
</comment>
<evidence type="ECO:0000256" key="1">
    <source>
        <dbReference type="SAM" id="Coils"/>
    </source>
</evidence>
<proteinExistence type="predicted"/>
<evidence type="ECO:0000313" key="2">
    <source>
        <dbReference type="EMBL" id="CAH2109198.1"/>
    </source>
</evidence>
<gene>
    <name evidence="2" type="ORF">EEDITHA_LOCUS23058</name>
</gene>
<name>A0AAU9VD02_EUPED</name>
<reference evidence="2" key="1">
    <citation type="submission" date="2022-03" db="EMBL/GenBank/DDBJ databases">
        <authorList>
            <person name="Tunstrom K."/>
        </authorList>
    </citation>
    <scope>NUCLEOTIDE SEQUENCE</scope>
</reference>
<feature type="coiled-coil region" evidence="1">
    <location>
        <begin position="133"/>
        <end position="186"/>
    </location>
</feature>
<dbReference type="AlphaFoldDB" id="A0AAU9VD02"/>
<sequence>MWLNTCKHVEKIEKEYIKYFDYDFQFIINVSEDDDSDNDSENDDSDSVEMFGEAVDEGVLLKPVTVSDRPKLSIAERRLALRKELLTGSEFELLAAAGVGALNAQELRARAGEDIACIIEVAKKSGNLKGEYVAKLKRSASTLREAVEALASRSKAEETRRLRAENRRLKLEIEAIKAEVKALRRDFSEAEAPPSPLLERERRLQLWWGWSSSRSCSGH</sequence>
<dbReference type="Proteomes" id="UP001153954">
    <property type="component" value="Unassembled WGS sequence"/>
</dbReference>
<accession>A0AAU9VD02</accession>
<dbReference type="EMBL" id="CAKOGL010000064">
    <property type="protein sequence ID" value="CAH2109198.1"/>
    <property type="molecule type" value="Genomic_DNA"/>
</dbReference>
<protein>
    <submittedName>
        <fullName evidence="2">Uncharacterized protein</fullName>
    </submittedName>
</protein>
<organism evidence="2 3">
    <name type="scientific">Euphydryas editha</name>
    <name type="common">Edith's checkerspot</name>
    <dbReference type="NCBI Taxonomy" id="104508"/>
    <lineage>
        <taxon>Eukaryota</taxon>
        <taxon>Metazoa</taxon>
        <taxon>Ecdysozoa</taxon>
        <taxon>Arthropoda</taxon>
        <taxon>Hexapoda</taxon>
        <taxon>Insecta</taxon>
        <taxon>Pterygota</taxon>
        <taxon>Neoptera</taxon>
        <taxon>Endopterygota</taxon>
        <taxon>Lepidoptera</taxon>
        <taxon>Glossata</taxon>
        <taxon>Ditrysia</taxon>
        <taxon>Papilionoidea</taxon>
        <taxon>Nymphalidae</taxon>
        <taxon>Nymphalinae</taxon>
        <taxon>Euphydryas</taxon>
    </lineage>
</organism>
<keyword evidence="1" id="KW-0175">Coiled coil</keyword>